<evidence type="ECO:0000256" key="3">
    <source>
        <dbReference type="ARBA" id="ARBA00022643"/>
    </source>
</evidence>
<keyword evidence="2" id="KW-0285">Flavoprotein</keyword>
<accession>I4F4T0</accession>
<dbReference type="PANTHER" id="PTHR43303:SF4">
    <property type="entry name" value="NADPH DEHYDROGENASE C23G7.10C-RELATED"/>
    <property type="match status" value="1"/>
</dbReference>
<dbReference type="HOGENOM" id="CLU_012153_2_0_11"/>
<evidence type="ECO:0000256" key="1">
    <source>
        <dbReference type="ARBA" id="ARBA00001917"/>
    </source>
</evidence>
<dbReference type="GO" id="GO:0050661">
    <property type="term" value="F:NADP binding"/>
    <property type="evidence" value="ECO:0007669"/>
    <property type="project" value="InterPro"/>
</dbReference>
<keyword evidence="4" id="KW-0521">NADP</keyword>
<keyword evidence="8" id="KW-1185">Reference proteome</keyword>
<dbReference type="GO" id="GO:0010181">
    <property type="term" value="F:FMN binding"/>
    <property type="evidence" value="ECO:0007669"/>
    <property type="project" value="InterPro"/>
</dbReference>
<dbReference type="Gene3D" id="3.20.20.70">
    <property type="entry name" value="Aldolase class I"/>
    <property type="match status" value="1"/>
</dbReference>
<dbReference type="PATRIC" id="fig|477641.3.peg.4955"/>
<feature type="domain" description="NADH:flavin oxidoreductase/NADH oxidase N-terminal" evidence="6">
    <location>
        <begin position="11"/>
        <end position="349"/>
    </location>
</feature>
<gene>
    <name evidence="7" type="primary">namA</name>
    <name evidence="7" type="ordered locus">MODMU_5268</name>
</gene>
<dbReference type="EC" id="1.6.99.1" evidence="7"/>
<dbReference type="EMBL" id="FO203431">
    <property type="protein sequence ID" value="CCH90643.1"/>
    <property type="molecule type" value="Genomic_DNA"/>
</dbReference>
<dbReference type="OrthoDB" id="3169239at2"/>
<organism evidence="7 8">
    <name type="scientific">Modestobacter italicus (strain DSM 44449 / CECT 9708 / BC 501)</name>
    <dbReference type="NCBI Taxonomy" id="2732864"/>
    <lineage>
        <taxon>Bacteria</taxon>
        <taxon>Bacillati</taxon>
        <taxon>Actinomycetota</taxon>
        <taxon>Actinomycetes</taxon>
        <taxon>Geodermatophilales</taxon>
        <taxon>Geodermatophilaceae</taxon>
        <taxon>Modestobacter</taxon>
    </lineage>
</organism>
<dbReference type="STRING" id="477641.MODMU_5268"/>
<sequence length="393" mass="41162">MTEPTPAQPVLLQPLTLRGVTLPNRLVVAPMCQYNVTDGVVGDYHLVHLGRFALGGFGLVMVEATGVTAEGRISPGDVGLWDDGQVPGLARVAAFLREHGSVPAIQLAHAGGKASTLRPWDGHGPVTAENARPGDRPWTAVSPSGVPMGEGWPAPHPLTTAELAGVRKAFVAAAQRALTAGFAVAEVHAAHGYLLNQFLSPLTNLREDEYGGSLEKRMRFPLEVVAAVRAVWPADLPLVVRVSAVDAQRDGTTLEDTIAFARELKALGVDAIDVSGGGIGAGWQHPIGYGYQVPFAAAIREQAGIPTMAVGLVVDPAQAEAVVATGQADLVAVAREAQDDPNFALHAARALTGGSYDTYPVQAGPRLAARDRLLHRLGPWTGPDPVLVERPAS</sequence>
<dbReference type="KEGG" id="mmar:MODMU_5268"/>
<dbReference type="SUPFAM" id="SSF51395">
    <property type="entry name" value="FMN-linked oxidoreductases"/>
    <property type="match status" value="1"/>
</dbReference>
<dbReference type="InterPro" id="IPR044152">
    <property type="entry name" value="YqjM-like"/>
</dbReference>
<evidence type="ECO:0000256" key="5">
    <source>
        <dbReference type="ARBA" id="ARBA00023002"/>
    </source>
</evidence>
<dbReference type="GO" id="GO:0003959">
    <property type="term" value="F:NADPH dehydrogenase activity"/>
    <property type="evidence" value="ECO:0007669"/>
    <property type="project" value="UniProtKB-EC"/>
</dbReference>
<keyword evidence="5 7" id="KW-0560">Oxidoreductase</keyword>
<evidence type="ECO:0000313" key="8">
    <source>
        <dbReference type="Proteomes" id="UP000006461"/>
    </source>
</evidence>
<proteinExistence type="predicted"/>
<dbReference type="InterPro" id="IPR001155">
    <property type="entry name" value="OxRdtase_FMN_N"/>
</dbReference>
<dbReference type="OMA" id="YNPRWPW"/>
<evidence type="ECO:0000256" key="4">
    <source>
        <dbReference type="ARBA" id="ARBA00022857"/>
    </source>
</evidence>
<comment type="cofactor">
    <cofactor evidence="1">
        <name>FMN</name>
        <dbReference type="ChEBI" id="CHEBI:58210"/>
    </cofactor>
</comment>
<evidence type="ECO:0000313" key="7">
    <source>
        <dbReference type="EMBL" id="CCH90643.1"/>
    </source>
</evidence>
<dbReference type="InterPro" id="IPR013785">
    <property type="entry name" value="Aldolase_TIM"/>
</dbReference>
<dbReference type="eggNOG" id="COG1902">
    <property type="taxonomic scope" value="Bacteria"/>
</dbReference>
<evidence type="ECO:0000256" key="2">
    <source>
        <dbReference type="ARBA" id="ARBA00022630"/>
    </source>
</evidence>
<dbReference type="Pfam" id="PF00724">
    <property type="entry name" value="Oxidored_FMN"/>
    <property type="match status" value="1"/>
</dbReference>
<dbReference type="Proteomes" id="UP000006461">
    <property type="component" value="Chromosome"/>
</dbReference>
<evidence type="ECO:0000259" key="6">
    <source>
        <dbReference type="Pfam" id="PF00724"/>
    </source>
</evidence>
<dbReference type="PANTHER" id="PTHR43303">
    <property type="entry name" value="NADPH DEHYDROGENASE C23G7.10C-RELATED"/>
    <property type="match status" value="1"/>
</dbReference>
<keyword evidence="3" id="KW-0288">FMN</keyword>
<reference evidence="7 8" key="1">
    <citation type="journal article" date="2012" name="J. Bacteriol.">
        <title>Genome Sequence of Radiation-Resistant Modestobacter marinus Strain BC501, a Representative Actinobacterium That Thrives on Calcareous Stone Surfaces.</title>
        <authorList>
            <person name="Normand P."/>
            <person name="Gury J."/>
            <person name="Pujic P."/>
            <person name="Chouaia B."/>
            <person name="Crotti E."/>
            <person name="Brusetti L."/>
            <person name="Daffonchio D."/>
            <person name="Vacherie B."/>
            <person name="Barbe V."/>
            <person name="Medigue C."/>
            <person name="Calteau A."/>
            <person name="Ghodhbane-Gtari F."/>
            <person name="Essoussi I."/>
            <person name="Nouioui I."/>
            <person name="Abbassi-Ghozzi I."/>
            <person name="Gtari M."/>
        </authorList>
    </citation>
    <scope>NUCLEOTIDE SEQUENCE [LARGE SCALE GENOMIC DNA]</scope>
    <source>
        <strain evidence="8">BC 501</strain>
    </source>
</reference>
<dbReference type="AlphaFoldDB" id="I4F4T0"/>
<dbReference type="CDD" id="cd02932">
    <property type="entry name" value="OYE_YqiM_FMN"/>
    <property type="match status" value="1"/>
</dbReference>
<name>I4F4T0_MODI5</name>
<protein>
    <submittedName>
        <fullName evidence="7">NADPH dehydrogenase</fullName>
        <ecNumber evidence="7">1.6.99.1</ecNumber>
    </submittedName>
</protein>